<evidence type="ECO:0000313" key="3">
    <source>
        <dbReference type="Proteomes" id="UP000244309"/>
    </source>
</evidence>
<dbReference type="AlphaFoldDB" id="A0A2V1ASM9"/>
<dbReference type="OrthoDB" id="4087899at2759"/>
<reference evidence="2 3" key="1">
    <citation type="submission" date="2017-12" db="EMBL/GenBank/DDBJ databases">
        <title>Genome Sequence of a Multidrug-Resistant Candida haemulonii Isolate from a Patient with Chronic Leg Ulcers in Israel.</title>
        <authorList>
            <person name="Chow N.A."/>
            <person name="Gade L."/>
            <person name="Batra D."/>
            <person name="Rowe L.A."/>
            <person name="Ben-Ami R."/>
            <person name="Loparev V.N."/>
            <person name="Litvintseva A.P."/>
        </authorList>
    </citation>
    <scope>NUCLEOTIDE SEQUENCE [LARGE SCALE GENOMIC DNA]</scope>
    <source>
        <strain evidence="2 3">B11899</strain>
    </source>
</reference>
<dbReference type="STRING" id="45357.A0A2V1ASM9"/>
<sequence>MIQAWIKANLGFASESNADKPQHYEKVPVPESPSLPKGMDLPGKGRDRIVEGDSTDDTDFTFSDLFPTNPSFMLTYLSPIMPAADNRVATASVITLNGLFGLTMMCRKRNPRFGTTPFVLKLHSVLRKVAGSLVFSCSLIEGMRICLPYDPWIDEAREWRNWAIRNGDRPGWWFGAIGWYEPLSTQYWLALVSKRTSNDLIAKKKAVNKKNMGIHHNAGFGVIVHHYPPPLSETLSIFTEVRQHNLFRQKTLLDTKLKHVSELNKAERIDKNLEGEIAREKALEDSGIEIEEPELIHLPDGVTKSEWDASEDMFHMAWTRCESDSK</sequence>
<evidence type="ECO:0000313" key="2">
    <source>
        <dbReference type="EMBL" id="PVH20859.1"/>
    </source>
</evidence>
<protein>
    <submittedName>
        <fullName evidence="2">Uncharacterized protein</fullName>
    </submittedName>
</protein>
<dbReference type="Proteomes" id="UP000244309">
    <property type="component" value="Unassembled WGS sequence"/>
</dbReference>
<proteinExistence type="predicted"/>
<dbReference type="VEuPathDB" id="FungiDB:CXQ85_004369"/>
<gene>
    <name evidence="2" type="ORF">CXQ85_004369</name>
</gene>
<feature type="compositionally biased region" description="Basic and acidic residues" evidence="1">
    <location>
        <begin position="17"/>
        <end position="28"/>
    </location>
</feature>
<comment type="caution">
    <text evidence="2">The sequence shown here is derived from an EMBL/GenBank/DDBJ whole genome shotgun (WGS) entry which is preliminary data.</text>
</comment>
<accession>A0A2V1ASM9</accession>
<name>A0A2V1ASM9_9ASCO</name>
<dbReference type="EMBL" id="PKFO01000004">
    <property type="protein sequence ID" value="PVH20859.1"/>
    <property type="molecule type" value="Genomic_DNA"/>
</dbReference>
<dbReference type="RefSeq" id="XP_025341799.1">
    <property type="nucleotide sequence ID" value="XM_025487991.1"/>
</dbReference>
<keyword evidence="3" id="KW-1185">Reference proteome</keyword>
<feature type="region of interest" description="Disordered" evidence="1">
    <location>
        <begin position="17"/>
        <end position="54"/>
    </location>
</feature>
<evidence type="ECO:0000256" key="1">
    <source>
        <dbReference type="SAM" id="MobiDB-lite"/>
    </source>
</evidence>
<dbReference type="GeneID" id="37009699"/>
<organism evidence="2 3">
    <name type="scientific">Candidozyma haemuli</name>
    <dbReference type="NCBI Taxonomy" id="45357"/>
    <lineage>
        <taxon>Eukaryota</taxon>
        <taxon>Fungi</taxon>
        <taxon>Dikarya</taxon>
        <taxon>Ascomycota</taxon>
        <taxon>Saccharomycotina</taxon>
        <taxon>Pichiomycetes</taxon>
        <taxon>Metschnikowiaceae</taxon>
        <taxon>Candidozyma</taxon>
    </lineage>
</organism>